<dbReference type="OrthoDB" id="311712at2759"/>
<feature type="region of interest" description="Disordered" evidence="5">
    <location>
        <begin position="737"/>
        <end position="768"/>
    </location>
</feature>
<dbReference type="STRING" id="1284197.S8AHA4"/>
<keyword evidence="1 4" id="KW-0853">WD repeat</keyword>
<dbReference type="Proteomes" id="UP000015100">
    <property type="component" value="Unassembled WGS sequence"/>
</dbReference>
<feature type="repeat" description="WD" evidence="4">
    <location>
        <begin position="122"/>
        <end position="164"/>
    </location>
</feature>
<comment type="similarity">
    <text evidence="3">Belongs to the WD repeat WDR59 family.</text>
</comment>
<feature type="repeat" description="WD" evidence="4">
    <location>
        <begin position="209"/>
        <end position="251"/>
    </location>
</feature>
<evidence type="ECO:0000313" key="8">
    <source>
        <dbReference type="Proteomes" id="UP000015100"/>
    </source>
</evidence>
<feature type="compositionally biased region" description="Polar residues" evidence="5">
    <location>
        <begin position="800"/>
        <end position="825"/>
    </location>
</feature>
<dbReference type="PANTHER" id="PTHR46170">
    <property type="entry name" value="GATOR COMPLEX PROTEIN WDR59"/>
    <property type="match status" value="1"/>
</dbReference>
<accession>S8AHA4</accession>
<dbReference type="SUPFAM" id="SSF50978">
    <property type="entry name" value="WD40 repeat-like"/>
    <property type="match status" value="1"/>
</dbReference>
<dbReference type="eggNOG" id="KOG0309">
    <property type="taxonomic scope" value="Eukaryota"/>
</dbReference>
<evidence type="ECO:0000256" key="2">
    <source>
        <dbReference type="ARBA" id="ARBA00022737"/>
    </source>
</evidence>
<keyword evidence="8" id="KW-1185">Reference proteome</keyword>
<proteinExistence type="inferred from homology"/>
<organism evidence="7 8">
    <name type="scientific">Dactylellina haptotyla (strain CBS 200.50)</name>
    <name type="common">Nematode-trapping fungus</name>
    <name type="synonym">Monacrosporium haptotylum</name>
    <dbReference type="NCBI Taxonomy" id="1284197"/>
    <lineage>
        <taxon>Eukaryota</taxon>
        <taxon>Fungi</taxon>
        <taxon>Dikarya</taxon>
        <taxon>Ascomycota</taxon>
        <taxon>Pezizomycotina</taxon>
        <taxon>Orbiliomycetes</taxon>
        <taxon>Orbiliales</taxon>
        <taxon>Orbiliaceae</taxon>
        <taxon>Dactylellina</taxon>
    </lineage>
</organism>
<dbReference type="GO" id="GO:0035591">
    <property type="term" value="F:signaling adaptor activity"/>
    <property type="evidence" value="ECO:0007669"/>
    <property type="project" value="TreeGrafter"/>
</dbReference>
<keyword evidence="2" id="KW-0677">Repeat</keyword>
<feature type="compositionally biased region" description="Low complexity" evidence="5">
    <location>
        <begin position="758"/>
        <end position="768"/>
    </location>
</feature>
<evidence type="ECO:0000256" key="4">
    <source>
        <dbReference type="PROSITE-ProRule" id="PRU00221"/>
    </source>
</evidence>
<sequence length="1595" mass="179306">MADSNSVRPKEPVTNRDTGSAYDSATFKSSMTIRVEQNVGAMSISPSGRDVVLASRDGLHIIDLDNPYNPPRFLRHLSSWEVADVQWSPFAIRDYWVVSTSNQKALVWNLNRPSANAVETVLHGHSRAITDINFSAHNPDHLATCAVDSFVHIWDMKASRRPVLTFSDWFAGATQVKYNRQDENVIASSHDKLLHIWDKRKGAFPLQTIQAHDTKIYGIDWNRTRKTGIVTCSLDRAVKFWDYANDSEQPERILRTNYPVWRARHTPFGWGIMAMPQRGENDLFLYDRRATGDAYTEPVTKFSYHSAPVKEFLWRSRGGSNPERDDREFQLVTWSKDRDIRLWEIPLRLMKGIGHDPNTKLRFRLTRLGARYRTFRREPPAKSNDQHHLHSRNGALADAGQRIVPNIPLRLNAPSHRPTTSSSKLAPSTRQHGWNSKGFMSGQKSNLKSTTIHRDMNPIQWMKGVKMQHRGDGVFGLGGFSDDEVKEIEGIDAFTLSMKPNFKFGWTGPESLSDEITLVGLRFSKIKFERVNINNRTCLLSFSGPWGPLSQNVFLRCSIQFPPNYPNVGATPVFQIDKTTKMLDEKLDEIYSQLKKIADSYLSHQKFCLEACLSFLLGERAEDAMYWETKRGPGVPEDESSSDEDMGSALTRGPENGPAGLKQLVRKNNKGNVPLAKACGAMWSETGKLVCFFPPKEEHTQKSLISILNFSERLRDPYSERSSKHRFESFGRLQASTLRTANSVPPTGIDESTEDAEQSASSDLESSSISDDMLHSVARWAKSHDANSGVPRARNESTDKSTQVGNEPRSAQRSGGTSQLKSSNNKVDFTFAPSIGSRKRQRNYLTVHDYSHLLPSSRDLAEDYAIYGMGTEVCKHNASVATAWSHWDIRDSWRLAELILCKEIPLELSADPPGKDHMLVVSPQWRKSGSDLGVPNTPPSSKDEFFGRVKWGNHPCGGRWLVGKLISHFEEKLDPQMLAMLSCVFLEPEAKSSFTSASLHLSQQEMPISLKSPGFSLDYYPSFINALRRSDSFTLSPQHMSGTNTPLVTYPNSYSSSLGDNANNPWFNSASDPTTPYSMGNTPPMQPNPLIRGHTDLVGVHSMSSSPEHHHHHHHHSVINSQIKRSTGISNITGGIARALTAQGGLGAVISGGLNGMGVSPPTRRPKSTQLEQNTGITLASSQHPPTVSWAPEHQYRGKTRVLGWGIVTEEGEDSEEEFLIDLQLHHLEHFDDEGAMSIPLLDHLKHKSFHHYRETYADMLYTWDLPLQRLEILKFNGLKAFNDINLDRLENFSRKHDKNWDGLAVGGCCTQCGLTSTANKQTGSTCQHGDEEYEPEAISDDDITRCEIDLGDIPEYAENTLHPNTVGFLRDLARNNDREWFHKHKAAYQSALADFKSFGTVLQEEITKVDWTVPILPLEKHNLFRIYRDIRFSSSKVPYKEYFSVAFSRTGKQGLYAKYYLSVQPGNQSFIASKTFYAHFLDPGRETTSRMLSKTKGNEDQALKSFVERNSEDALKTAPKGYDKAHPDIALLRLKSYTVGKRITDIEILSPNCMDNIVDIIRELEPFVTYLNSVVMPDVGLGEGVTSGGEEDDD</sequence>
<reference evidence="8" key="2">
    <citation type="submission" date="2013-04" db="EMBL/GenBank/DDBJ databases">
        <title>Genomic mechanisms accounting for the adaptation to parasitism in nematode-trapping fungi.</title>
        <authorList>
            <person name="Ahren D.G."/>
        </authorList>
    </citation>
    <scope>NUCLEOTIDE SEQUENCE [LARGE SCALE GENOMIC DNA]</scope>
    <source>
        <strain evidence="8">CBS 200.50</strain>
    </source>
</reference>
<dbReference type="InterPro" id="IPR019775">
    <property type="entry name" value="WD40_repeat_CS"/>
</dbReference>
<feature type="region of interest" description="Disordered" evidence="5">
    <location>
        <begin position="410"/>
        <end position="444"/>
    </location>
</feature>
<reference evidence="7 8" key="1">
    <citation type="journal article" date="2013" name="PLoS Genet.">
        <title>Genomic mechanisms accounting for the adaptation to parasitism in nematode-trapping fungi.</title>
        <authorList>
            <person name="Meerupati T."/>
            <person name="Andersson K.M."/>
            <person name="Friman E."/>
            <person name="Kumar D."/>
            <person name="Tunlid A."/>
            <person name="Ahren D."/>
        </authorList>
    </citation>
    <scope>NUCLEOTIDE SEQUENCE [LARGE SCALE GENOMIC DNA]</scope>
    <source>
        <strain evidence="7 8">CBS 200.50</strain>
    </source>
</reference>
<dbReference type="SMART" id="SM00320">
    <property type="entry name" value="WD40"/>
    <property type="match status" value="6"/>
</dbReference>
<dbReference type="InterPro" id="IPR036322">
    <property type="entry name" value="WD40_repeat_dom_sf"/>
</dbReference>
<evidence type="ECO:0000256" key="5">
    <source>
        <dbReference type="SAM" id="MobiDB-lite"/>
    </source>
</evidence>
<dbReference type="InterPro" id="IPR015943">
    <property type="entry name" value="WD40/YVTN_repeat-like_dom_sf"/>
</dbReference>
<dbReference type="EMBL" id="AQGS01000336">
    <property type="protein sequence ID" value="EPS40546.1"/>
    <property type="molecule type" value="Genomic_DNA"/>
</dbReference>
<evidence type="ECO:0000256" key="1">
    <source>
        <dbReference type="ARBA" id="ARBA00022574"/>
    </source>
</evidence>
<dbReference type="Gene3D" id="2.130.10.10">
    <property type="entry name" value="YVTN repeat-like/Quinoprotein amine dehydrogenase"/>
    <property type="match status" value="1"/>
</dbReference>
<gene>
    <name evidence="7" type="ORF">H072_5615</name>
</gene>
<dbReference type="InterPro" id="IPR012808">
    <property type="entry name" value="CHP02453"/>
</dbReference>
<dbReference type="GO" id="GO:0035859">
    <property type="term" value="C:Seh1-associated complex"/>
    <property type="evidence" value="ECO:0007669"/>
    <property type="project" value="TreeGrafter"/>
</dbReference>
<dbReference type="PANTHER" id="PTHR46170:SF1">
    <property type="entry name" value="GATOR COMPLEX PROTEIN WDR59"/>
    <property type="match status" value="1"/>
</dbReference>
<dbReference type="GO" id="GO:0034198">
    <property type="term" value="P:cellular response to amino acid starvation"/>
    <property type="evidence" value="ECO:0007669"/>
    <property type="project" value="TreeGrafter"/>
</dbReference>
<dbReference type="InterPro" id="IPR006575">
    <property type="entry name" value="RWD_dom"/>
</dbReference>
<dbReference type="PROSITE" id="PS50908">
    <property type="entry name" value="RWD"/>
    <property type="match status" value="1"/>
</dbReference>
<dbReference type="Pfam" id="PF00400">
    <property type="entry name" value="WD40"/>
    <property type="match status" value="2"/>
</dbReference>
<dbReference type="PROSITE" id="PS00678">
    <property type="entry name" value="WD_REPEATS_1"/>
    <property type="match status" value="1"/>
</dbReference>
<feature type="region of interest" description="Disordered" evidence="5">
    <location>
        <begin position="631"/>
        <end position="659"/>
    </location>
</feature>
<evidence type="ECO:0000256" key="3">
    <source>
        <dbReference type="ARBA" id="ARBA00038452"/>
    </source>
</evidence>
<dbReference type="PROSITE" id="PS50082">
    <property type="entry name" value="WD_REPEATS_2"/>
    <property type="match status" value="2"/>
</dbReference>
<protein>
    <recommendedName>
        <fullName evidence="6">RWD domain-containing protein</fullName>
    </recommendedName>
</protein>
<evidence type="ECO:0000259" key="6">
    <source>
        <dbReference type="PROSITE" id="PS50908"/>
    </source>
</evidence>
<dbReference type="GO" id="GO:1904263">
    <property type="term" value="P:positive regulation of TORC1 signaling"/>
    <property type="evidence" value="ECO:0007669"/>
    <property type="project" value="TreeGrafter"/>
</dbReference>
<dbReference type="PROSITE" id="PS50294">
    <property type="entry name" value="WD_REPEATS_REGION"/>
    <property type="match status" value="1"/>
</dbReference>
<evidence type="ECO:0000313" key="7">
    <source>
        <dbReference type="EMBL" id="EPS40546.1"/>
    </source>
</evidence>
<name>S8AHA4_DACHA</name>
<feature type="region of interest" description="Disordered" evidence="5">
    <location>
        <begin position="1"/>
        <end position="22"/>
    </location>
</feature>
<dbReference type="InterPro" id="IPR049567">
    <property type="entry name" value="WDR59-like"/>
</dbReference>
<feature type="region of interest" description="Disordered" evidence="5">
    <location>
        <begin position="782"/>
        <end position="825"/>
    </location>
</feature>
<feature type="region of interest" description="Disordered" evidence="5">
    <location>
        <begin position="1102"/>
        <end position="1121"/>
    </location>
</feature>
<dbReference type="GO" id="GO:0005774">
    <property type="term" value="C:vacuolar membrane"/>
    <property type="evidence" value="ECO:0007669"/>
    <property type="project" value="TreeGrafter"/>
</dbReference>
<dbReference type="InterPro" id="IPR001680">
    <property type="entry name" value="WD40_rpt"/>
</dbReference>
<feature type="compositionally biased region" description="Polar residues" evidence="5">
    <location>
        <begin position="417"/>
        <end position="434"/>
    </location>
</feature>
<dbReference type="OMA" id="TDVCAHN"/>
<comment type="caution">
    <text evidence="7">The sequence shown here is derived from an EMBL/GenBank/DDBJ whole genome shotgun (WGS) entry which is preliminary data.</text>
</comment>
<dbReference type="NCBIfam" id="TIGR02453">
    <property type="entry name" value="TIGR02453 family protein"/>
    <property type="match status" value="1"/>
</dbReference>
<dbReference type="Pfam" id="PF09365">
    <property type="entry name" value="DUF2461"/>
    <property type="match status" value="1"/>
</dbReference>
<dbReference type="HOGENOM" id="CLU_001497_3_0_1"/>
<feature type="compositionally biased region" description="Acidic residues" evidence="5">
    <location>
        <begin position="636"/>
        <end position="646"/>
    </location>
</feature>
<feature type="domain" description="RWD" evidence="6">
    <location>
        <begin position="514"/>
        <end position="623"/>
    </location>
</feature>